<sequence>MDCIRRRPARTTFGSRIRSFIDIAPARTPRMPGITPRLHGLDHGDRPPIPKIPSRIELAVDSERGAVGARTGKEPEFHTSGPNTAGRTRALDPITYTAARCVASPNQHEMGQQPRAVNSAVRPSQVPSSGLWGRRGTVSGLGESKLAAGASGREAGPAMDGELARAAHPLLGGAVIIDVHV</sequence>
<gene>
    <name evidence="2" type="ORF">BU26DRAFT_500174</name>
</gene>
<dbReference type="AlphaFoldDB" id="A0A6A6IVG3"/>
<evidence type="ECO:0000313" key="2">
    <source>
        <dbReference type="EMBL" id="KAF2254414.1"/>
    </source>
</evidence>
<dbReference type="EMBL" id="ML987190">
    <property type="protein sequence ID" value="KAF2254414.1"/>
    <property type="molecule type" value="Genomic_DNA"/>
</dbReference>
<dbReference type="Proteomes" id="UP000800094">
    <property type="component" value="Unassembled WGS sequence"/>
</dbReference>
<protein>
    <submittedName>
        <fullName evidence="2">Uncharacterized protein</fullName>
    </submittedName>
</protein>
<feature type="region of interest" description="Disordered" evidence="1">
    <location>
        <begin position="112"/>
        <end position="137"/>
    </location>
</feature>
<proteinExistence type="predicted"/>
<dbReference type="GeneID" id="54579812"/>
<evidence type="ECO:0000313" key="3">
    <source>
        <dbReference type="Proteomes" id="UP000800094"/>
    </source>
</evidence>
<organism evidence="2 3">
    <name type="scientific">Trematosphaeria pertusa</name>
    <dbReference type="NCBI Taxonomy" id="390896"/>
    <lineage>
        <taxon>Eukaryota</taxon>
        <taxon>Fungi</taxon>
        <taxon>Dikarya</taxon>
        <taxon>Ascomycota</taxon>
        <taxon>Pezizomycotina</taxon>
        <taxon>Dothideomycetes</taxon>
        <taxon>Pleosporomycetidae</taxon>
        <taxon>Pleosporales</taxon>
        <taxon>Massarineae</taxon>
        <taxon>Trematosphaeriaceae</taxon>
        <taxon>Trematosphaeria</taxon>
    </lineage>
</organism>
<reference evidence="2" key="1">
    <citation type="journal article" date="2020" name="Stud. Mycol.">
        <title>101 Dothideomycetes genomes: a test case for predicting lifestyles and emergence of pathogens.</title>
        <authorList>
            <person name="Haridas S."/>
            <person name="Albert R."/>
            <person name="Binder M."/>
            <person name="Bloem J."/>
            <person name="Labutti K."/>
            <person name="Salamov A."/>
            <person name="Andreopoulos B."/>
            <person name="Baker S."/>
            <person name="Barry K."/>
            <person name="Bills G."/>
            <person name="Bluhm B."/>
            <person name="Cannon C."/>
            <person name="Castanera R."/>
            <person name="Culley D."/>
            <person name="Daum C."/>
            <person name="Ezra D."/>
            <person name="Gonzalez J."/>
            <person name="Henrissat B."/>
            <person name="Kuo A."/>
            <person name="Liang C."/>
            <person name="Lipzen A."/>
            <person name="Lutzoni F."/>
            <person name="Magnuson J."/>
            <person name="Mondo S."/>
            <person name="Nolan M."/>
            <person name="Ohm R."/>
            <person name="Pangilinan J."/>
            <person name="Park H.-J."/>
            <person name="Ramirez L."/>
            <person name="Alfaro M."/>
            <person name="Sun H."/>
            <person name="Tritt A."/>
            <person name="Yoshinaga Y."/>
            <person name="Zwiers L.-H."/>
            <person name="Turgeon B."/>
            <person name="Goodwin S."/>
            <person name="Spatafora J."/>
            <person name="Crous P."/>
            <person name="Grigoriev I."/>
        </authorList>
    </citation>
    <scope>NUCLEOTIDE SEQUENCE</scope>
    <source>
        <strain evidence="2">CBS 122368</strain>
    </source>
</reference>
<feature type="region of interest" description="Disordered" evidence="1">
    <location>
        <begin position="27"/>
        <end position="47"/>
    </location>
</feature>
<feature type="region of interest" description="Disordered" evidence="1">
    <location>
        <begin position="67"/>
        <end position="88"/>
    </location>
</feature>
<accession>A0A6A6IVG3</accession>
<evidence type="ECO:0000256" key="1">
    <source>
        <dbReference type="SAM" id="MobiDB-lite"/>
    </source>
</evidence>
<keyword evidence="3" id="KW-1185">Reference proteome</keyword>
<dbReference type="RefSeq" id="XP_033689418.1">
    <property type="nucleotide sequence ID" value="XM_033826482.1"/>
</dbReference>
<name>A0A6A6IVG3_9PLEO</name>